<keyword evidence="1" id="KW-1133">Transmembrane helix</keyword>
<keyword evidence="3" id="KW-1185">Reference proteome</keyword>
<proteinExistence type="predicted"/>
<evidence type="ECO:0000313" key="3">
    <source>
        <dbReference type="Proteomes" id="UP000015105"/>
    </source>
</evidence>
<dbReference type="EnsemblPlants" id="AET1Gv20078300.3">
    <property type="protein sequence ID" value="AET1Gv20078300.3"/>
    <property type="gene ID" value="AET1Gv20078300"/>
</dbReference>
<dbReference type="AlphaFoldDB" id="A0A452XNC5"/>
<evidence type="ECO:0000256" key="1">
    <source>
        <dbReference type="SAM" id="Phobius"/>
    </source>
</evidence>
<sequence>MAGEANNLTDDVRSGVKSYSDKELLLLLLSNELAIWVAALCSIDGWFFSIWCLSLQQMPPFIGERAALWMASERMYLFILYVVGCMRVLLGCG</sequence>
<reference evidence="2" key="5">
    <citation type="journal article" date="2021" name="G3 (Bethesda)">
        <title>Aegilops tauschii genome assembly Aet v5.0 features greater sequence contiguity and improved annotation.</title>
        <authorList>
            <person name="Wang L."/>
            <person name="Zhu T."/>
            <person name="Rodriguez J.C."/>
            <person name="Deal K.R."/>
            <person name="Dubcovsky J."/>
            <person name="McGuire P.E."/>
            <person name="Lux T."/>
            <person name="Spannagl M."/>
            <person name="Mayer K.F.X."/>
            <person name="Baldrich P."/>
            <person name="Meyers B.C."/>
            <person name="Huo N."/>
            <person name="Gu Y.Q."/>
            <person name="Zhou H."/>
            <person name="Devos K.M."/>
            <person name="Bennetzen J.L."/>
            <person name="Unver T."/>
            <person name="Budak H."/>
            <person name="Gulick P.J."/>
            <person name="Galiba G."/>
            <person name="Kalapos B."/>
            <person name="Nelson D.R."/>
            <person name="Li P."/>
            <person name="You F.M."/>
            <person name="Luo M.C."/>
            <person name="Dvorak J."/>
        </authorList>
    </citation>
    <scope>NUCLEOTIDE SEQUENCE [LARGE SCALE GENOMIC DNA]</scope>
    <source>
        <strain evidence="2">cv. AL8/78</strain>
    </source>
</reference>
<keyword evidence="1" id="KW-0812">Transmembrane</keyword>
<dbReference type="Proteomes" id="UP000015105">
    <property type="component" value="Chromosome 1D"/>
</dbReference>
<reference evidence="2" key="4">
    <citation type="submission" date="2019-03" db="UniProtKB">
        <authorList>
            <consortium name="EnsemblPlants"/>
        </authorList>
    </citation>
    <scope>IDENTIFICATION</scope>
</reference>
<name>A0A452XNC5_AEGTS</name>
<accession>A0A452XNC5</accession>
<protein>
    <submittedName>
        <fullName evidence="2">Uncharacterized protein</fullName>
    </submittedName>
</protein>
<reference evidence="2" key="3">
    <citation type="journal article" date="2017" name="Nature">
        <title>Genome sequence of the progenitor of the wheat D genome Aegilops tauschii.</title>
        <authorList>
            <person name="Luo M.C."/>
            <person name="Gu Y.Q."/>
            <person name="Puiu D."/>
            <person name="Wang H."/>
            <person name="Twardziok S.O."/>
            <person name="Deal K.R."/>
            <person name="Huo N."/>
            <person name="Zhu T."/>
            <person name="Wang L."/>
            <person name="Wang Y."/>
            <person name="McGuire P.E."/>
            <person name="Liu S."/>
            <person name="Long H."/>
            <person name="Ramasamy R.K."/>
            <person name="Rodriguez J.C."/>
            <person name="Van S.L."/>
            <person name="Yuan L."/>
            <person name="Wang Z."/>
            <person name="Xia Z."/>
            <person name="Xiao L."/>
            <person name="Anderson O.D."/>
            <person name="Ouyang S."/>
            <person name="Liang Y."/>
            <person name="Zimin A.V."/>
            <person name="Pertea G."/>
            <person name="Qi P."/>
            <person name="Bennetzen J.L."/>
            <person name="Dai X."/>
            <person name="Dawson M.W."/>
            <person name="Muller H.G."/>
            <person name="Kugler K."/>
            <person name="Rivarola-Duarte L."/>
            <person name="Spannagl M."/>
            <person name="Mayer K.F.X."/>
            <person name="Lu F.H."/>
            <person name="Bevan M.W."/>
            <person name="Leroy P."/>
            <person name="Li P."/>
            <person name="You F.M."/>
            <person name="Sun Q."/>
            <person name="Liu Z."/>
            <person name="Lyons E."/>
            <person name="Wicker T."/>
            <person name="Salzberg S.L."/>
            <person name="Devos K.M."/>
            <person name="Dvorak J."/>
        </authorList>
    </citation>
    <scope>NUCLEOTIDE SEQUENCE [LARGE SCALE GENOMIC DNA]</scope>
    <source>
        <strain evidence="2">cv. AL8/78</strain>
    </source>
</reference>
<keyword evidence="1" id="KW-0472">Membrane</keyword>
<evidence type="ECO:0000313" key="2">
    <source>
        <dbReference type="EnsemblPlants" id="AET1Gv20078300.3"/>
    </source>
</evidence>
<reference evidence="3" key="2">
    <citation type="journal article" date="2017" name="Nat. Plants">
        <title>The Aegilops tauschii genome reveals multiple impacts of transposons.</title>
        <authorList>
            <person name="Zhao G."/>
            <person name="Zou C."/>
            <person name="Li K."/>
            <person name="Wang K."/>
            <person name="Li T."/>
            <person name="Gao L."/>
            <person name="Zhang X."/>
            <person name="Wang H."/>
            <person name="Yang Z."/>
            <person name="Liu X."/>
            <person name="Jiang W."/>
            <person name="Mao L."/>
            <person name="Kong X."/>
            <person name="Jiao Y."/>
            <person name="Jia J."/>
        </authorList>
    </citation>
    <scope>NUCLEOTIDE SEQUENCE [LARGE SCALE GENOMIC DNA]</scope>
    <source>
        <strain evidence="3">cv. AL8/78</strain>
    </source>
</reference>
<dbReference type="Gramene" id="AET1Gv20078300.3">
    <property type="protein sequence ID" value="AET1Gv20078300.3"/>
    <property type="gene ID" value="AET1Gv20078300"/>
</dbReference>
<feature type="transmembrane region" description="Helical" evidence="1">
    <location>
        <begin position="33"/>
        <end position="53"/>
    </location>
</feature>
<reference evidence="3" key="1">
    <citation type="journal article" date="2014" name="Science">
        <title>Ancient hybridizations among the ancestral genomes of bread wheat.</title>
        <authorList>
            <consortium name="International Wheat Genome Sequencing Consortium,"/>
            <person name="Marcussen T."/>
            <person name="Sandve S.R."/>
            <person name="Heier L."/>
            <person name="Spannagl M."/>
            <person name="Pfeifer M."/>
            <person name="Jakobsen K.S."/>
            <person name="Wulff B.B."/>
            <person name="Steuernagel B."/>
            <person name="Mayer K.F."/>
            <person name="Olsen O.A."/>
        </authorList>
    </citation>
    <scope>NUCLEOTIDE SEQUENCE [LARGE SCALE GENOMIC DNA]</scope>
    <source>
        <strain evidence="3">cv. AL8/78</strain>
    </source>
</reference>
<organism evidence="2 3">
    <name type="scientific">Aegilops tauschii subsp. strangulata</name>
    <name type="common">Goatgrass</name>
    <dbReference type="NCBI Taxonomy" id="200361"/>
    <lineage>
        <taxon>Eukaryota</taxon>
        <taxon>Viridiplantae</taxon>
        <taxon>Streptophyta</taxon>
        <taxon>Embryophyta</taxon>
        <taxon>Tracheophyta</taxon>
        <taxon>Spermatophyta</taxon>
        <taxon>Magnoliopsida</taxon>
        <taxon>Liliopsida</taxon>
        <taxon>Poales</taxon>
        <taxon>Poaceae</taxon>
        <taxon>BOP clade</taxon>
        <taxon>Pooideae</taxon>
        <taxon>Triticodae</taxon>
        <taxon>Triticeae</taxon>
        <taxon>Triticinae</taxon>
        <taxon>Aegilops</taxon>
    </lineage>
</organism>
<feature type="transmembrane region" description="Helical" evidence="1">
    <location>
        <begin position="74"/>
        <end position="90"/>
    </location>
</feature>